<organism evidence="4 5">
    <name type="scientific">Chaetomidium leptoderma</name>
    <dbReference type="NCBI Taxonomy" id="669021"/>
    <lineage>
        <taxon>Eukaryota</taxon>
        <taxon>Fungi</taxon>
        <taxon>Dikarya</taxon>
        <taxon>Ascomycota</taxon>
        <taxon>Pezizomycotina</taxon>
        <taxon>Sordariomycetes</taxon>
        <taxon>Sordariomycetidae</taxon>
        <taxon>Sordariales</taxon>
        <taxon>Chaetomiaceae</taxon>
        <taxon>Chaetomidium</taxon>
    </lineage>
</organism>
<dbReference type="Gene3D" id="1.25.40.20">
    <property type="entry name" value="Ankyrin repeat-containing domain"/>
    <property type="match status" value="3"/>
</dbReference>
<evidence type="ECO:0000313" key="5">
    <source>
        <dbReference type="Proteomes" id="UP001302745"/>
    </source>
</evidence>
<dbReference type="SMART" id="SM00248">
    <property type="entry name" value="ANK"/>
    <property type="match status" value="11"/>
</dbReference>
<feature type="repeat" description="ANK" evidence="3">
    <location>
        <begin position="887"/>
        <end position="923"/>
    </location>
</feature>
<sequence>MARPSNTHKDKILNLFISQKKSLREVAAEMNEKVQLSRSVRLASLLWISCSGSITKLTSDAVTVKGSINIDSPSSKALGKLSVPCLHGQKLPESRMKRRIAQARATGSRITKPLSNRKSLPRPKMVCGDRRITVRTPSPVTVGGYRFRPTANMYGREERGSVLEMADLLMQDVLPSPSVAFSIEPPVVPDISQGWSGQLDVVEGDMDVGFDFEAFITSLRPESTVELGFSRRSGSHPQSRSPSIGVGLTPFFDLVSFEFDSSSSLGGGLMTNLPWFQVLVGIDQQPGMAHIHFFFSEFRRNALSTLLGSAIELSPAGSLTVAEVATQFQGFVPKRHEGDLSDKLGRVLDTPSPVTSTLPTLFALTAFFASNNGLDNKRMDAFLEWIIRQKYAEFLARFMEIQAPTVHAFAKTLVYALLDSALEFGSLLDKIASIGDNDFTKRVLMKADPSYFKTDAGARLFLDNGVSVDIRAGSHTALMAEVYYGDIETVGFLVEAGADINAYCPQTYRKSDTPFTQSVYQKKPVFVALFLQHRPTLSSDIEGKSAIEWASLHCRNICNILKKYLEPTPPGFLLGDLVDAANLGAQALIVYVGKQPNGVLRRQLEQGLEESIRGGHFMAAITLLQHGVDPDCLTLNHRPLETAVRMRKWQHIDLLLRHGADARLPGLLGKVARSGDHPMLGIDIDTPGLDLNPRQTAANGHMNMVMFLIHRGANVNAPASDNGGRTALQSALEGEMPVEIAEILLRHRADASAPPAMNDGVTAVEAFCNNWEASRRPDFCETLLGAGATVNRPNRQPGSVLHGIIGNCDGPEREDWYQVLAKVLEPQHNTIDDYMWCDRRFADDSDPEEFKPYTPTQLAASNGDLKAVMRLLDYGAANVNERPGDRFGRTALQAASQLDPSPAKMELITFLLDRGADVNAEAGLNCGITALQGAAITGDIKLAELLLLKGADVNALPSFEDGRYAIEGAAEHGRLDMTQVLLNAGAKGNRFRGTGFQYAIELAEKEGHFAIANLLKAAGSRL</sequence>
<keyword evidence="1" id="KW-0677">Repeat</keyword>
<protein>
    <submittedName>
        <fullName evidence="4">Uncharacterized protein</fullName>
    </submittedName>
</protein>
<dbReference type="Pfam" id="PF00023">
    <property type="entry name" value="Ank"/>
    <property type="match status" value="1"/>
</dbReference>
<reference evidence="4" key="2">
    <citation type="submission" date="2023-05" db="EMBL/GenBank/DDBJ databases">
        <authorList>
            <consortium name="Lawrence Berkeley National Laboratory"/>
            <person name="Steindorff A."/>
            <person name="Hensen N."/>
            <person name="Bonometti L."/>
            <person name="Westerberg I."/>
            <person name="Brannstrom I.O."/>
            <person name="Guillou S."/>
            <person name="Cros-Aarteil S."/>
            <person name="Calhoun S."/>
            <person name="Haridas S."/>
            <person name="Kuo A."/>
            <person name="Mondo S."/>
            <person name="Pangilinan J."/>
            <person name="Riley R."/>
            <person name="Labutti K."/>
            <person name="Andreopoulos B."/>
            <person name="Lipzen A."/>
            <person name="Chen C."/>
            <person name="Yanf M."/>
            <person name="Daum C."/>
            <person name="Ng V."/>
            <person name="Clum A."/>
            <person name="Ohm R."/>
            <person name="Martin F."/>
            <person name="Silar P."/>
            <person name="Natvig D."/>
            <person name="Lalanne C."/>
            <person name="Gautier V."/>
            <person name="Ament-Velasquez S.L."/>
            <person name="Kruys A."/>
            <person name="Hutchinson M.I."/>
            <person name="Powell A.J."/>
            <person name="Barry K."/>
            <person name="Miller A.N."/>
            <person name="Grigoriev I.V."/>
            <person name="Debuchy R."/>
            <person name="Gladieux P."/>
            <person name="Thoren M.H."/>
            <person name="Johannesson H."/>
        </authorList>
    </citation>
    <scope>NUCLEOTIDE SEQUENCE</scope>
    <source>
        <strain evidence="4">CBS 538.74</strain>
    </source>
</reference>
<feature type="repeat" description="ANK" evidence="3">
    <location>
        <begin position="473"/>
        <end position="505"/>
    </location>
</feature>
<feature type="repeat" description="ANK" evidence="3">
    <location>
        <begin position="926"/>
        <end position="958"/>
    </location>
</feature>
<keyword evidence="2 3" id="KW-0040">ANK repeat</keyword>
<dbReference type="InterPro" id="IPR002110">
    <property type="entry name" value="Ankyrin_rpt"/>
</dbReference>
<accession>A0AAN6VE52</accession>
<gene>
    <name evidence="4" type="ORF">C8A00DRAFT_46731</name>
</gene>
<evidence type="ECO:0000256" key="3">
    <source>
        <dbReference type="PROSITE-ProRule" id="PRU00023"/>
    </source>
</evidence>
<evidence type="ECO:0000256" key="2">
    <source>
        <dbReference type="ARBA" id="ARBA00023043"/>
    </source>
</evidence>
<dbReference type="PROSITE" id="PS50297">
    <property type="entry name" value="ANK_REP_REGION"/>
    <property type="match status" value="2"/>
</dbReference>
<dbReference type="PANTHER" id="PTHR24198:SF165">
    <property type="entry name" value="ANKYRIN REPEAT-CONTAINING PROTEIN-RELATED"/>
    <property type="match status" value="1"/>
</dbReference>
<dbReference type="Pfam" id="PF12796">
    <property type="entry name" value="Ank_2"/>
    <property type="match status" value="1"/>
</dbReference>
<reference evidence="4" key="1">
    <citation type="journal article" date="2023" name="Mol. Phylogenet. Evol.">
        <title>Genome-scale phylogeny and comparative genomics of the fungal order Sordariales.</title>
        <authorList>
            <person name="Hensen N."/>
            <person name="Bonometti L."/>
            <person name="Westerberg I."/>
            <person name="Brannstrom I.O."/>
            <person name="Guillou S."/>
            <person name="Cros-Aarteil S."/>
            <person name="Calhoun S."/>
            <person name="Haridas S."/>
            <person name="Kuo A."/>
            <person name="Mondo S."/>
            <person name="Pangilinan J."/>
            <person name="Riley R."/>
            <person name="LaButti K."/>
            <person name="Andreopoulos B."/>
            <person name="Lipzen A."/>
            <person name="Chen C."/>
            <person name="Yan M."/>
            <person name="Daum C."/>
            <person name="Ng V."/>
            <person name="Clum A."/>
            <person name="Steindorff A."/>
            <person name="Ohm R.A."/>
            <person name="Martin F."/>
            <person name="Silar P."/>
            <person name="Natvig D.O."/>
            <person name="Lalanne C."/>
            <person name="Gautier V."/>
            <person name="Ament-Velasquez S.L."/>
            <person name="Kruys A."/>
            <person name="Hutchinson M.I."/>
            <person name="Powell A.J."/>
            <person name="Barry K."/>
            <person name="Miller A.N."/>
            <person name="Grigoriev I.V."/>
            <person name="Debuchy R."/>
            <person name="Gladieux P."/>
            <person name="Hiltunen Thoren M."/>
            <person name="Johannesson H."/>
        </authorList>
    </citation>
    <scope>NUCLEOTIDE SEQUENCE</scope>
    <source>
        <strain evidence="4">CBS 538.74</strain>
    </source>
</reference>
<dbReference type="PANTHER" id="PTHR24198">
    <property type="entry name" value="ANKYRIN REPEAT AND PROTEIN KINASE DOMAIN-CONTAINING PROTEIN"/>
    <property type="match status" value="1"/>
</dbReference>
<dbReference type="AlphaFoldDB" id="A0AAN6VE52"/>
<dbReference type="PROSITE" id="PS50088">
    <property type="entry name" value="ANK_REPEAT"/>
    <property type="match status" value="3"/>
</dbReference>
<evidence type="ECO:0000313" key="4">
    <source>
        <dbReference type="EMBL" id="KAK4149699.1"/>
    </source>
</evidence>
<keyword evidence="5" id="KW-1185">Reference proteome</keyword>
<dbReference type="InterPro" id="IPR036770">
    <property type="entry name" value="Ankyrin_rpt-contain_sf"/>
</dbReference>
<name>A0AAN6VE52_9PEZI</name>
<comment type="caution">
    <text evidence="4">The sequence shown here is derived from an EMBL/GenBank/DDBJ whole genome shotgun (WGS) entry which is preliminary data.</text>
</comment>
<dbReference type="Proteomes" id="UP001302745">
    <property type="component" value="Unassembled WGS sequence"/>
</dbReference>
<dbReference type="SUPFAM" id="SSF48403">
    <property type="entry name" value="Ankyrin repeat"/>
    <property type="match status" value="2"/>
</dbReference>
<dbReference type="Pfam" id="PF13637">
    <property type="entry name" value="Ank_4"/>
    <property type="match status" value="1"/>
</dbReference>
<evidence type="ECO:0000256" key="1">
    <source>
        <dbReference type="ARBA" id="ARBA00022737"/>
    </source>
</evidence>
<dbReference type="EMBL" id="MU857133">
    <property type="protein sequence ID" value="KAK4149699.1"/>
    <property type="molecule type" value="Genomic_DNA"/>
</dbReference>
<proteinExistence type="predicted"/>